<evidence type="ECO:0000256" key="1">
    <source>
        <dbReference type="SAM" id="Phobius"/>
    </source>
</evidence>
<dbReference type="HOGENOM" id="CLU_182229_0_0_4"/>
<dbReference type="Proteomes" id="UP000003019">
    <property type="component" value="Unassembled WGS sequence"/>
</dbReference>
<protein>
    <submittedName>
        <fullName evidence="2">Phage associated protein</fullName>
    </submittedName>
</protein>
<accession>G4CLJ6</accession>
<dbReference type="EMBL" id="AGAY01000087">
    <property type="protein sequence ID" value="EGY51315.1"/>
    <property type="molecule type" value="Genomic_DNA"/>
</dbReference>
<evidence type="ECO:0000313" key="3">
    <source>
        <dbReference type="Proteomes" id="UP000003019"/>
    </source>
</evidence>
<keyword evidence="3" id="KW-1185">Reference proteome</keyword>
<feature type="transmembrane region" description="Helical" evidence="1">
    <location>
        <begin position="60"/>
        <end position="82"/>
    </location>
</feature>
<name>G4CLJ6_9NEIS</name>
<dbReference type="RefSeq" id="WP_009120172.1">
    <property type="nucleotide sequence ID" value="NZ_JH164926.1"/>
</dbReference>
<feature type="transmembrane region" description="Helical" evidence="1">
    <location>
        <begin position="20"/>
        <end position="40"/>
    </location>
</feature>
<dbReference type="PATRIC" id="fig|1032488.3.peg.2342"/>
<dbReference type="STRING" id="1032488.HMPREF9371_2487"/>
<evidence type="ECO:0000313" key="2">
    <source>
        <dbReference type="EMBL" id="EGY51315.1"/>
    </source>
</evidence>
<keyword evidence="1" id="KW-1133">Transmembrane helix</keyword>
<dbReference type="InterPro" id="IPR019670">
    <property type="entry name" value="DUF2523"/>
</dbReference>
<sequence length="98" mass="10486">MALPAAAALIPLIGILLKLLIVRIIIATGLTFVTYGGYILALGKFKAYILDAANSMPADIFNLLMIGGFGQGLGYLFGAFAFRISMTTLNKLTFVMPR</sequence>
<dbReference type="AlphaFoldDB" id="G4CLJ6"/>
<gene>
    <name evidence="2" type="ORF">HMPREF9371_2487</name>
</gene>
<keyword evidence="1" id="KW-0472">Membrane</keyword>
<comment type="caution">
    <text evidence="2">The sequence shown here is derived from an EMBL/GenBank/DDBJ whole genome shotgun (WGS) entry which is preliminary data.</text>
</comment>
<dbReference type="Pfam" id="PF10734">
    <property type="entry name" value="DUF2523"/>
    <property type="match status" value="1"/>
</dbReference>
<keyword evidence="1" id="KW-0812">Transmembrane</keyword>
<organism evidence="2 3">
    <name type="scientific">Neisseria shayeganii 871</name>
    <dbReference type="NCBI Taxonomy" id="1032488"/>
    <lineage>
        <taxon>Bacteria</taxon>
        <taxon>Pseudomonadati</taxon>
        <taxon>Pseudomonadota</taxon>
        <taxon>Betaproteobacteria</taxon>
        <taxon>Neisseriales</taxon>
        <taxon>Neisseriaceae</taxon>
        <taxon>Neisseria</taxon>
    </lineage>
</organism>
<proteinExistence type="predicted"/>
<reference evidence="2 3" key="1">
    <citation type="submission" date="2011-05" db="EMBL/GenBank/DDBJ databases">
        <authorList>
            <person name="Muzny D."/>
            <person name="Qin X."/>
            <person name="Deng J."/>
            <person name="Jiang H."/>
            <person name="Liu Y."/>
            <person name="Qu J."/>
            <person name="Song X.-Z."/>
            <person name="Zhang L."/>
            <person name="Thornton R."/>
            <person name="Coyle M."/>
            <person name="Francisco L."/>
            <person name="Jackson L."/>
            <person name="Javaid M."/>
            <person name="Korchina V."/>
            <person name="Kovar C."/>
            <person name="Mata R."/>
            <person name="Mathew T."/>
            <person name="Ngo R."/>
            <person name="Nguyen L."/>
            <person name="Nguyen N."/>
            <person name="Okwuonu G."/>
            <person name="Ongeri F."/>
            <person name="Pham C."/>
            <person name="Simmons D."/>
            <person name="Wilczek-Boney K."/>
            <person name="Hale W."/>
            <person name="Jakkamsetti A."/>
            <person name="Pham P."/>
            <person name="Ruth R."/>
            <person name="San Lucas F."/>
            <person name="Warren J."/>
            <person name="Zhang J."/>
            <person name="Zhao Z."/>
            <person name="Zhou C."/>
            <person name="Zhu D."/>
            <person name="Lee S."/>
            <person name="Bess C."/>
            <person name="Blankenburg K."/>
            <person name="Forbes L."/>
            <person name="Fu Q."/>
            <person name="Gubbala S."/>
            <person name="Hirani K."/>
            <person name="Jayaseelan J.C."/>
            <person name="Lara F."/>
            <person name="Munidasa M."/>
            <person name="Palculict T."/>
            <person name="Patil S."/>
            <person name="Pu L.-L."/>
            <person name="Saada N."/>
            <person name="Tang L."/>
            <person name="Weissenberger G."/>
            <person name="Zhu Y."/>
            <person name="Hemphill L."/>
            <person name="Shang Y."/>
            <person name="Youmans B."/>
            <person name="Ayvaz T."/>
            <person name="Ross M."/>
            <person name="Santibanez J."/>
            <person name="Aqrawi P."/>
            <person name="Gross S."/>
            <person name="Joshi V."/>
            <person name="Fowler G."/>
            <person name="Nazareth L."/>
            <person name="Reid J."/>
            <person name="Worley K."/>
            <person name="Petrosino J."/>
            <person name="Highlander S."/>
            <person name="Gibbs R."/>
        </authorList>
    </citation>
    <scope>NUCLEOTIDE SEQUENCE [LARGE SCALE GENOMIC DNA]</scope>
    <source>
        <strain evidence="2 3">871</strain>
    </source>
</reference>